<feature type="modified residue" description="N6-carboxylysine" evidence="8">
    <location>
        <position position="158"/>
    </location>
</feature>
<dbReference type="SUPFAM" id="SSF51556">
    <property type="entry name" value="Metallo-dependent hydrolases"/>
    <property type="match status" value="1"/>
</dbReference>
<dbReference type="EMBL" id="DPBP01000033">
    <property type="protein sequence ID" value="HCE17948.1"/>
    <property type="molecule type" value="Genomic_DNA"/>
</dbReference>
<dbReference type="InterPro" id="IPR011778">
    <property type="entry name" value="Hydantoinase/dihydroPyrase"/>
</dbReference>
<evidence type="ECO:0000256" key="5">
    <source>
        <dbReference type="ARBA" id="ARBA00022801"/>
    </source>
</evidence>
<evidence type="ECO:0000259" key="9">
    <source>
        <dbReference type="Pfam" id="PF01979"/>
    </source>
</evidence>
<evidence type="ECO:0000256" key="7">
    <source>
        <dbReference type="ARBA" id="ARBA00068457"/>
    </source>
</evidence>
<evidence type="ECO:0000256" key="6">
    <source>
        <dbReference type="ARBA" id="ARBA00055040"/>
    </source>
</evidence>
<dbReference type="FunFam" id="3.20.20.140:FF:000217">
    <property type="entry name" value="Dihydropyrimidinase-related protein 1"/>
    <property type="match status" value="1"/>
</dbReference>
<dbReference type="Gene3D" id="2.30.40.10">
    <property type="entry name" value="Urease, subunit C, domain 1"/>
    <property type="match status" value="1"/>
</dbReference>
<dbReference type="Proteomes" id="UP000264141">
    <property type="component" value="Unassembled WGS sequence"/>
</dbReference>
<dbReference type="InterPro" id="IPR011059">
    <property type="entry name" value="Metal-dep_hydrolase_composite"/>
</dbReference>
<keyword evidence="4" id="KW-0479">Metal-binding</keyword>
<dbReference type="PANTHER" id="PTHR11647">
    <property type="entry name" value="HYDRANTOINASE/DIHYDROPYRIMIDINASE FAMILY MEMBER"/>
    <property type="match status" value="1"/>
</dbReference>
<evidence type="ECO:0000256" key="2">
    <source>
        <dbReference type="ARBA" id="ARBA00008829"/>
    </source>
</evidence>
<evidence type="ECO:0000256" key="4">
    <source>
        <dbReference type="ARBA" id="ARBA00022723"/>
    </source>
</evidence>
<organism evidence="10 11">
    <name type="scientific">Anaerolinea thermolimosa</name>
    <dbReference type="NCBI Taxonomy" id="229919"/>
    <lineage>
        <taxon>Bacteria</taxon>
        <taxon>Bacillati</taxon>
        <taxon>Chloroflexota</taxon>
        <taxon>Anaerolineae</taxon>
        <taxon>Anaerolineales</taxon>
        <taxon>Anaerolineaceae</taxon>
        <taxon>Anaerolinea</taxon>
    </lineage>
</organism>
<dbReference type="InterPro" id="IPR050378">
    <property type="entry name" value="Metallo-dep_Hydrolases_sf"/>
</dbReference>
<dbReference type="InterPro" id="IPR032466">
    <property type="entry name" value="Metal_Hydrolase"/>
</dbReference>
<name>A0A3D1JJK8_9CHLR</name>
<gene>
    <name evidence="10" type="primary">hydA</name>
    <name evidence="10" type="ORF">DEQ80_08825</name>
</gene>
<evidence type="ECO:0000313" key="11">
    <source>
        <dbReference type="Proteomes" id="UP000264141"/>
    </source>
</evidence>
<dbReference type="NCBIfam" id="TIGR02033">
    <property type="entry name" value="D-hydantoinase"/>
    <property type="match status" value="1"/>
</dbReference>
<comment type="similarity">
    <text evidence="2">Belongs to the metallo-dependent hydrolases superfamily. Hydantoinase/dihydropyrimidinase family.</text>
</comment>
<comment type="cofactor">
    <cofactor evidence="1">
        <name>Zn(2+)</name>
        <dbReference type="ChEBI" id="CHEBI:29105"/>
    </cofactor>
</comment>
<dbReference type="Pfam" id="PF01979">
    <property type="entry name" value="Amidohydro_1"/>
    <property type="match status" value="1"/>
</dbReference>
<dbReference type="PANTHER" id="PTHR11647:SF1">
    <property type="entry name" value="COLLAPSIN RESPONSE MEDIATOR PROTEIN"/>
    <property type="match status" value="1"/>
</dbReference>
<dbReference type="CDD" id="cd01314">
    <property type="entry name" value="D-HYD"/>
    <property type="match status" value="1"/>
</dbReference>
<comment type="function">
    <text evidence="6">Catalyzes the stereospecific hydrolysis of the cyclic amide bond of D-hydantoin derivatives.</text>
</comment>
<protein>
    <recommendedName>
        <fullName evidence="7">D-hydantoinase</fullName>
    </recommendedName>
</protein>
<evidence type="ECO:0000256" key="8">
    <source>
        <dbReference type="PIRSR" id="PIRSR611778-50"/>
    </source>
</evidence>
<dbReference type="GO" id="GO:0046872">
    <property type="term" value="F:metal ion binding"/>
    <property type="evidence" value="ECO:0007669"/>
    <property type="project" value="UniProtKB-KW"/>
</dbReference>
<dbReference type="STRING" id="229919.GCA_001050195_02565"/>
<dbReference type="Gene3D" id="3.20.20.140">
    <property type="entry name" value="Metal-dependent hydrolases"/>
    <property type="match status" value="1"/>
</dbReference>
<accession>A0A3D1JJK8</accession>
<dbReference type="InterPro" id="IPR006680">
    <property type="entry name" value="Amidohydro-rel"/>
</dbReference>
<proteinExistence type="inferred from homology"/>
<evidence type="ECO:0000256" key="3">
    <source>
        <dbReference type="ARBA" id="ARBA00022553"/>
    </source>
</evidence>
<dbReference type="OrthoDB" id="9765462at2"/>
<dbReference type="GO" id="GO:0005829">
    <property type="term" value="C:cytosol"/>
    <property type="evidence" value="ECO:0007669"/>
    <property type="project" value="TreeGrafter"/>
</dbReference>
<evidence type="ECO:0000313" key="10">
    <source>
        <dbReference type="EMBL" id="HCE17948.1"/>
    </source>
</evidence>
<dbReference type="SUPFAM" id="SSF51338">
    <property type="entry name" value="Composite domain of metallo-dependent hydrolases"/>
    <property type="match status" value="2"/>
</dbReference>
<keyword evidence="3" id="KW-0597">Phosphoprotein</keyword>
<comment type="caution">
    <text evidence="10">The sequence shown here is derived from an EMBL/GenBank/DDBJ whole genome shotgun (WGS) entry which is preliminary data.</text>
</comment>
<keyword evidence="5" id="KW-0378">Hydrolase</keyword>
<sequence>MPGGKRGRMMTWIIRNGTLITAAETFSADILIEGETIAAIGKHLPAPENARLMDASGLYILPGGVDVHCHFDLPMFGTVSSDDHYTGHKAAAFGGTTTVIDFISQDDPSLPACVEAWHNRVGGKAAVDYGFHMNITHLYEHTLEELPDLLNAGISSIKVFTAYNNRLRLSDGEIFRVMRVAGRHGLLTLLHAENGDVIDTLTADALASGHTSPIWHARTRPAWGAVEAVLRGAALAAQAEAPLYVVHMNAAGEVDQLAYVRERGLPIMGETCPQYLFFTEDALTRPDGAKWVCSPPLRTASDQQRLWEGLKDGTLQVVATDHCPFFYNGTRPILYEGQPVSIPGKELGQDDFTRIPNGLPGVGDRLPILWTYGVGSGRLTPNQFVALTATNPARIFGLYPRKGTLLPGADADLVLWDPKKRLTYGVDHAHHRTDYNLYEGWELTGYPVRVFLRGNLIVDEEKWLGKRGQGRFLHRNPFEGRV</sequence>
<dbReference type="GO" id="GO:0016812">
    <property type="term" value="F:hydrolase activity, acting on carbon-nitrogen (but not peptide) bonds, in cyclic amides"/>
    <property type="evidence" value="ECO:0007669"/>
    <property type="project" value="TreeGrafter"/>
</dbReference>
<evidence type="ECO:0000256" key="1">
    <source>
        <dbReference type="ARBA" id="ARBA00001947"/>
    </source>
</evidence>
<comment type="PTM">
    <text evidence="8">Carbamylation allows a single lysine to coordinate two divalent metal cations.</text>
</comment>
<feature type="domain" description="Amidohydrolase-related" evidence="9">
    <location>
        <begin position="59"/>
        <end position="456"/>
    </location>
</feature>
<dbReference type="AlphaFoldDB" id="A0A3D1JJK8"/>
<reference evidence="10 11" key="1">
    <citation type="journal article" date="2018" name="Nat. Biotechnol.">
        <title>A standardized bacterial taxonomy based on genome phylogeny substantially revises the tree of life.</title>
        <authorList>
            <person name="Parks D.H."/>
            <person name="Chuvochina M."/>
            <person name="Waite D.W."/>
            <person name="Rinke C."/>
            <person name="Skarshewski A."/>
            <person name="Chaumeil P.A."/>
            <person name="Hugenholtz P."/>
        </authorList>
    </citation>
    <scope>NUCLEOTIDE SEQUENCE [LARGE SCALE GENOMIC DNA]</scope>
    <source>
        <strain evidence="10">UBA8781</strain>
    </source>
</reference>